<reference evidence="1" key="1">
    <citation type="submission" date="2018-02" db="EMBL/GenBank/DDBJ databases">
        <title>Rhizophora mucronata_Transcriptome.</title>
        <authorList>
            <person name="Meera S.P."/>
            <person name="Sreeshan A."/>
            <person name="Augustine A."/>
        </authorList>
    </citation>
    <scope>NUCLEOTIDE SEQUENCE</scope>
    <source>
        <tissue evidence="1">Leaf</tissue>
    </source>
</reference>
<protein>
    <submittedName>
        <fullName evidence="1">Uncharacterized protein</fullName>
    </submittedName>
</protein>
<dbReference type="EMBL" id="GGEC01069898">
    <property type="protein sequence ID" value="MBX50382.1"/>
    <property type="molecule type" value="Transcribed_RNA"/>
</dbReference>
<proteinExistence type="predicted"/>
<dbReference type="AlphaFoldDB" id="A0A2P2P6K4"/>
<name>A0A2P2P6K4_RHIMU</name>
<accession>A0A2P2P6K4</accession>
<sequence>MIGFGIFFFPSHELDLTSFVFYTVIDQQLPSVITCFCI</sequence>
<evidence type="ECO:0000313" key="1">
    <source>
        <dbReference type="EMBL" id="MBX50382.1"/>
    </source>
</evidence>
<organism evidence="1">
    <name type="scientific">Rhizophora mucronata</name>
    <name type="common">Asiatic mangrove</name>
    <dbReference type="NCBI Taxonomy" id="61149"/>
    <lineage>
        <taxon>Eukaryota</taxon>
        <taxon>Viridiplantae</taxon>
        <taxon>Streptophyta</taxon>
        <taxon>Embryophyta</taxon>
        <taxon>Tracheophyta</taxon>
        <taxon>Spermatophyta</taxon>
        <taxon>Magnoliopsida</taxon>
        <taxon>eudicotyledons</taxon>
        <taxon>Gunneridae</taxon>
        <taxon>Pentapetalae</taxon>
        <taxon>rosids</taxon>
        <taxon>fabids</taxon>
        <taxon>Malpighiales</taxon>
        <taxon>Rhizophoraceae</taxon>
        <taxon>Rhizophora</taxon>
    </lineage>
</organism>